<reference evidence="1 2" key="1">
    <citation type="submission" date="2016-04" db="EMBL/GenBank/DDBJ databases">
        <authorList>
            <person name="Evans L.H."/>
            <person name="Alamgir A."/>
            <person name="Owens N."/>
            <person name="Weber N.D."/>
            <person name="Virtaneva K."/>
            <person name="Barbian K."/>
            <person name="Babar A."/>
            <person name="Rosenke K."/>
        </authorList>
    </citation>
    <scope>NUCLEOTIDE SEQUENCE [LARGE SCALE GENOMIC DNA]</scope>
    <source>
        <strain evidence="2">S5(T) (JCM 30642 \VKM B-2941)</strain>
    </source>
</reference>
<dbReference type="EMBL" id="LT671858">
    <property type="protein sequence ID" value="SIM49138.1"/>
    <property type="molecule type" value="Genomic_DNA"/>
</dbReference>
<accession>A0A1N5TM54</accession>
<gene>
    <name evidence="1" type="ORF">CSP5_0610</name>
</gene>
<evidence type="ECO:0000313" key="1">
    <source>
        <dbReference type="EMBL" id="SIM49138.1"/>
    </source>
</evidence>
<proteinExistence type="predicted"/>
<organism evidence="1 2">
    <name type="scientific">Cuniculiplasma divulgatum</name>
    <dbReference type="NCBI Taxonomy" id="1673428"/>
    <lineage>
        <taxon>Archaea</taxon>
        <taxon>Methanobacteriati</taxon>
        <taxon>Thermoplasmatota</taxon>
        <taxon>Thermoplasmata</taxon>
        <taxon>Thermoplasmatales</taxon>
        <taxon>Cuniculiplasmataceae</taxon>
        <taxon>Cuniculiplasma</taxon>
    </lineage>
</organism>
<dbReference type="AlphaFoldDB" id="A0A1N5TM54"/>
<dbReference type="Proteomes" id="UP000195607">
    <property type="component" value="Chromosome I"/>
</dbReference>
<sequence length="231" mass="27031">MNNPEHRLLWPKDPPDITPEYMAKEFGRTVRARVWILLEESWHLSNMAVSPMKSYNAYDLWEVCKDLITSKKDRFKSINEALKDLMESNEIIKIPGKYEERYQFNPHGPLVFRFNEGDIQRKESKTDKAIRELYNTLFNTNITESDILKDPDELINQDILSQRAIGHYHEFAFAVAQMARLFENPITQGSSMEKLQNGFYGPSVAISYKPGGWKDKLKKDELKDSRILFVH</sequence>
<evidence type="ECO:0000313" key="2">
    <source>
        <dbReference type="Proteomes" id="UP000195607"/>
    </source>
</evidence>
<protein>
    <submittedName>
        <fullName evidence="1">Uncharacterized protein</fullName>
    </submittedName>
</protein>
<dbReference type="RefSeq" id="WP_148689590.1">
    <property type="nucleotide sequence ID" value="NZ_LT671858.1"/>
</dbReference>
<dbReference type="GeneID" id="41587901"/>
<name>A0A1N5TM54_9ARCH</name>